<evidence type="ECO:0000313" key="3">
    <source>
        <dbReference type="Proteomes" id="UP001153076"/>
    </source>
</evidence>
<protein>
    <submittedName>
        <fullName evidence="2">Uncharacterized protein</fullName>
    </submittedName>
</protein>
<accession>A0A9Q1JW97</accession>
<organism evidence="2 3">
    <name type="scientific">Carnegiea gigantea</name>
    <dbReference type="NCBI Taxonomy" id="171969"/>
    <lineage>
        <taxon>Eukaryota</taxon>
        <taxon>Viridiplantae</taxon>
        <taxon>Streptophyta</taxon>
        <taxon>Embryophyta</taxon>
        <taxon>Tracheophyta</taxon>
        <taxon>Spermatophyta</taxon>
        <taxon>Magnoliopsida</taxon>
        <taxon>eudicotyledons</taxon>
        <taxon>Gunneridae</taxon>
        <taxon>Pentapetalae</taxon>
        <taxon>Caryophyllales</taxon>
        <taxon>Cactineae</taxon>
        <taxon>Cactaceae</taxon>
        <taxon>Cactoideae</taxon>
        <taxon>Echinocereeae</taxon>
        <taxon>Carnegiea</taxon>
    </lineage>
</organism>
<feature type="region of interest" description="Disordered" evidence="1">
    <location>
        <begin position="234"/>
        <end position="259"/>
    </location>
</feature>
<keyword evidence="3" id="KW-1185">Reference proteome</keyword>
<gene>
    <name evidence="2" type="ORF">Cgig2_024388</name>
</gene>
<evidence type="ECO:0000313" key="2">
    <source>
        <dbReference type="EMBL" id="KAJ8432233.1"/>
    </source>
</evidence>
<comment type="caution">
    <text evidence="2">The sequence shown here is derived from an EMBL/GenBank/DDBJ whole genome shotgun (WGS) entry which is preliminary data.</text>
</comment>
<dbReference type="OrthoDB" id="1844242at2759"/>
<name>A0A9Q1JW97_9CARY</name>
<dbReference type="Proteomes" id="UP001153076">
    <property type="component" value="Unassembled WGS sequence"/>
</dbReference>
<dbReference type="EMBL" id="JAKOGI010000623">
    <property type="protein sequence ID" value="KAJ8432233.1"/>
    <property type="molecule type" value="Genomic_DNA"/>
</dbReference>
<sequence length="259" mass="29771">MEGGGVIDNEVVVNVRFGGSIQEVLNGGVSYVGGRTECVWMWENMGAAIKLVELLRESFGECKLWFSMKFDKRIIVSFGRDSDLLKLVKGNDEFVFMYVDRKDGLMGQVVECWKYTVRVSPYVLQLRDVKVLDVRIAILQMQLGAVMDMVKEAEVVEGWKKKALEKKKKCKNDIGERIEEKLKLLRRRTCRYMTMSVHIPRVPTQRTIYMNNIHPTETHDLANVDNRTGGVIGGHKLDEDYNRRIIPPQKPRPPGRPEK</sequence>
<feature type="compositionally biased region" description="Pro residues" evidence="1">
    <location>
        <begin position="248"/>
        <end position="259"/>
    </location>
</feature>
<dbReference type="AlphaFoldDB" id="A0A9Q1JW97"/>
<reference evidence="2" key="1">
    <citation type="submission" date="2022-04" db="EMBL/GenBank/DDBJ databases">
        <title>Carnegiea gigantea Genome sequencing and assembly v2.</title>
        <authorList>
            <person name="Copetti D."/>
            <person name="Sanderson M.J."/>
            <person name="Burquez A."/>
            <person name="Wojciechowski M.F."/>
        </authorList>
    </citation>
    <scope>NUCLEOTIDE SEQUENCE</scope>
    <source>
        <strain evidence="2">SGP5-SGP5p</strain>
        <tissue evidence="2">Aerial part</tissue>
    </source>
</reference>
<proteinExistence type="predicted"/>
<evidence type="ECO:0000256" key="1">
    <source>
        <dbReference type="SAM" id="MobiDB-lite"/>
    </source>
</evidence>